<dbReference type="AlphaFoldDB" id="A0A5Q0QAB2"/>
<dbReference type="KEGG" id="sphe:GFH32_07035"/>
<dbReference type="RefSeq" id="WP_153510601.1">
    <property type="nucleotide sequence ID" value="NZ_CP045652.1"/>
</dbReference>
<sequence>MKATKSLFILPATLLFFACQSNTKLESKNTADSAALVQDTLSTSWKDEGCSWLKTTVEKHFKTEDSSADMKAITTATYYEYKVDATNVDLDLDSSLTNAEFQKKWNGKFDTKFAGIGTGFLISGQDYGSITLSTCDFIHGNEQEATFKVLISDCQYNTDYNREITLVKDQHTYKIANVKEFD</sequence>
<proteinExistence type="predicted"/>
<dbReference type="Proteomes" id="UP000326921">
    <property type="component" value="Chromosome"/>
</dbReference>
<name>A0A5Q0QAB2_9SPHI</name>
<organism evidence="1 2">
    <name type="scientific">Sphingobacterium zhuxiongii</name>
    <dbReference type="NCBI Taxonomy" id="2662364"/>
    <lineage>
        <taxon>Bacteria</taxon>
        <taxon>Pseudomonadati</taxon>
        <taxon>Bacteroidota</taxon>
        <taxon>Sphingobacteriia</taxon>
        <taxon>Sphingobacteriales</taxon>
        <taxon>Sphingobacteriaceae</taxon>
        <taxon>Sphingobacterium</taxon>
    </lineage>
</organism>
<keyword evidence="2" id="KW-1185">Reference proteome</keyword>
<gene>
    <name evidence="1" type="ORF">GFH32_07035</name>
</gene>
<protein>
    <recommendedName>
        <fullName evidence="3">DUF3828 domain-containing protein</fullName>
    </recommendedName>
</protein>
<evidence type="ECO:0000313" key="2">
    <source>
        <dbReference type="Proteomes" id="UP000326921"/>
    </source>
</evidence>
<evidence type="ECO:0000313" key="1">
    <source>
        <dbReference type="EMBL" id="QGA26089.1"/>
    </source>
</evidence>
<reference evidence="1 2" key="1">
    <citation type="submission" date="2019-10" db="EMBL/GenBank/DDBJ databases">
        <authorList>
            <person name="Dong K."/>
        </authorList>
    </citation>
    <scope>NUCLEOTIDE SEQUENCE [LARGE SCALE GENOMIC DNA]</scope>
    <source>
        <strain evidence="2">dk4302</strain>
    </source>
</reference>
<accession>A0A5Q0QAB2</accession>
<evidence type="ECO:0008006" key="3">
    <source>
        <dbReference type="Google" id="ProtNLM"/>
    </source>
</evidence>
<dbReference type="EMBL" id="CP045652">
    <property type="protein sequence ID" value="QGA26089.1"/>
    <property type="molecule type" value="Genomic_DNA"/>
</dbReference>
<dbReference type="PROSITE" id="PS51257">
    <property type="entry name" value="PROKAR_LIPOPROTEIN"/>
    <property type="match status" value="1"/>
</dbReference>